<sequence>MVTGVSKHKNPFPPSEGTRLLRVQSLK</sequence>
<evidence type="ECO:0000313" key="2">
    <source>
        <dbReference type="EMBL" id="MBX69979.1"/>
    </source>
</evidence>
<accession>A0A2P2QSI9</accession>
<name>A0A2P2QSI9_RHIMU</name>
<protein>
    <submittedName>
        <fullName evidence="2">Uncharacterized protein</fullName>
    </submittedName>
</protein>
<evidence type="ECO:0000256" key="1">
    <source>
        <dbReference type="SAM" id="MobiDB-lite"/>
    </source>
</evidence>
<feature type="compositionally biased region" description="Basic residues" evidence="1">
    <location>
        <begin position="1"/>
        <end position="10"/>
    </location>
</feature>
<reference evidence="2" key="1">
    <citation type="submission" date="2018-02" db="EMBL/GenBank/DDBJ databases">
        <title>Rhizophora mucronata_Transcriptome.</title>
        <authorList>
            <person name="Meera S.P."/>
            <person name="Sreeshan A."/>
            <person name="Augustine A."/>
        </authorList>
    </citation>
    <scope>NUCLEOTIDE SEQUENCE</scope>
    <source>
        <tissue evidence="2">Leaf</tissue>
    </source>
</reference>
<dbReference type="EMBL" id="GGEC01089495">
    <property type="protein sequence ID" value="MBX69979.1"/>
    <property type="molecule type" value="Transcribed_RNA"/>
</dbReference>
<feature type="region of interest" description="Disordered" evidence="1">
    <location>
        <begin position="1"/>
        <end position="27"/>
    </location>
</feature>
<proteinExistence type="predicted"/>
<organism evidence="2">
    <name type="scientific">Rhizophora mucronata</name>
    <name type="common">Asiatic mangrove</name>
    <dbReference type="NCBI Taxonomy" id="61149"/>
    <lineage>
        <taxon>Eukaryota</taxon>
        <taxon>Viridiplantae</taxon>
        <taxon>Streptophyta</taxon>
        <taxon>Embryophyta</taxon>
        <taxon>Tracheophyta</taxon>
        <taxon>Spermatophyta</taxon>
        <taxon>Magnoliopsida</taxon>
        <taxon>eudicotyledons</taxon>
        <taxon>Gunneridae</taxon>
        <taxon>Pentapetalae</taxon>
        <taxon>rosids</taxon>
        <taxon>fabids</taxon>
        <taxon>Malpighiales</taxon>
        <taxon>Rhizophoraceae</taxon>
        <taxon>Rhizophora</taxon>
    </lineage>
</organism>
<dbReference type="AlphaFoldDB" id="A0A2P2QSI9"/>